<evidence type="ECO:0000313" key="5">
    <source>
        <dbReference type="EMBL" id="MBB5516680.1"/>
    </source>
</evidence>
<name>A0A840WZU8_9RHOB</name>
<dbReference type="EMBL" id="JACIJS010000008">
    <property type="protein sequence ID" value="MBB5516680.1"/>
    <property type="molecule type" value="Genomic_DNA"/>
</dbReference>
<dbReference type="SUPFAM" id="SSF52096">
    <property type="entry name" value="ClpP/crotonase"/>
    <property type="match status" value="1"/>
</dbReference>
<feature type="domain" description="Enoyl-CoA hydratase/isomerase" evidence="4">
    <location>
        <begin position="13"/>
        <end position="331"/>
    </location>
</feature>
<dbReference type="Proteomes" id="UP000553766">
    <property type="component" value="Unassembled WGS sequence"/>
</dbReference>
<dbReference type="GO" id="GO:0005829">
    <property type="term" value="C:cytosol"/>
    <property type="evidence" value="ECO:0007669"/>
    <property type="project" value="TreeGrafter"/>
</dbReference>
<comment type="catalytic activity">
    <reaction evidence="1">
        <text>3-hydroxy-2-methylpropanoyl-CoA + H2O = 3-hydroxy-2-methylpropanoate + CoA + H(+)</text>
        <dbReference type="Rhea" id="RHEA:20888"/>
        <dbReference type="ChEBI" id="CHEBI:11805"/>
        <dbReference type="ChEBI" id="CHEBI:15377"/>
        <dbReference type="ChEBI" id="CHEBI:15378"/>
        <dbReference type="ChEBI" id="CHEBI:57287"/>
        <dbReference type="ChEBI" id="CHEBI:57340"/>
        <dbReference type="EC" id="3.1.2.4"/>
    </reaction>
</comment>
<proteinExistence type="predicted"/>
<dbReference type="NCBIfam" id="NF004127">
    <property type="entry name" value="PRK05617.1"/>
    <property type="match status" value="1"/>
</dbReference>
<dbReference type="InterPro" id="IPR032259">
    <property type="entry name" value="HIBYL-CoA-H"/>
</dbReference>
<keyword evidence="6" id="KW-1185">Reference proteome</keyword>
<evidence type="ECO:0000313" key="6">
    <source>
        <dbReference type="Proteomes" id="UP000553766"/>
    </source>
</evidence>
<dbReference type="GO" id="GO:0006574">
    <property type="term" value="P:L-valine catabolic process"/>
    <property type="evidence" value="ECO:0007669"/>
    <property type="project" value="TreeGrafter"/>
</dbReference>
<dbReference type="PANTHER" id="PTHR43176">
    <property type="entry name" value="3-HYDROXYISOBUTYRYL-COA HYDROLASE-RELATED"/>
    <property type="match status" value="1"/>
</dbReference>
<comment type="caution">
    <text evidence="5">The sequence shown here is derived from an EMBL/GenBank/DDBJ whole genome shotgun (WGS) entry which is preliminary data.</text>
</comment>
<dbReference type="InterPro" id="IPR029045">
    <property type="entry name" value="ClpP/crotonase-like_dom_sf"/>
</dbReference>
<organism evidence="5 6">
    <name type="scientific">Rubricella aquisinus</name>
    <dbReference type="NCBI Taxonomy" id="2028108"/>
    <lineage>
        <taxon>Bacteria</taxon>
        <taxon>Pseudomonadati</taxon>
        <taxon>Pseudomonadota</taxon>
        <taxon>Alphaproteobacteria</taxon>
        <taxon>Rhodobacterales</taxon>
        <taxon>Paracoccaceae</taxon>
        <taxon>Rubricella</taxon>
    </lineage>
</organism>
<gene>
    <name evidence="5" type="ORF">FHS89_002720</name>
</gene>
<evidence type="ECO:0000256" key="3">
    <source>
        <dbReference type="ARBA" id="ARBA00022801"/>
    </source>
</evidence>
<accession>A0A840WZU8</accession>
<dbReference type="GO" id="GO:0003860">
    <property type="term" value="F:3-hydroxyisobutyryl-CoA hydrolase activity"/>
    <property type="evidence" value="ECO:0007669"/>
    <property type="project" value="UniProtKB-EC"/>
</dbReference>
<evidence type="ECO:0000256" key="2">
    <source>
        <dbReference type="ARBA" id="ARBA00011915"/>
    </source>
</evidence>
<dbReference type="AlphaFoldDB" id="A0A840WZU8"/>
<keyword evidence="3" id="KW-0378">Hydrolase</keyword>
<evidence type="ECO:0000259" key="4">
    <source>
        <dbReference type="Pfam" id="PF16113"/>
    </source>
</evidence>
<protein>
    <recommendedName>
        <fullName evidence="2">3-hydroxyisobutyryl-CoA hydrolase</fullName>
        <ecNumber evidence="2">3.1.2.4</ecNumber>
    </recommendedName>
</protein>
<dbReference type="InterPro" id="IPR045004">
    <property type="entry name" value="ECH_dom"/>
</dbReference>
<sequence length="342" mass="37618">MTDLNLRIEGHAGRITLNRPDALNALTHEQALRIETQLREWATDPAVKLVMIDAVGERAFCAGGDIQHLYDTGRAGDFSYGKTFWSDEYRLNALIWNYPKPFVAFMHGFVMGGGVGISALGSHRIVTDSTQVAMPECGIGLIPDVGGSLLLACGPGRLGEYLGTTATRMGPGDAIYAGFADTYVTPDQWEPLKTALLSGDIAVIEDFSAPKPDSPLAAEQAQIDQYFAGETAMDIVRLLEHEPTEWTEKALKAIRRNCPLSVACAVEVIHRARPLTRIEEVLALEYRFTARCMEHGEFLEGVRAAVIDKDRNPQWATPTLEALPQYRVSQMLMRLGADELDL</sequence>
<dbReference type="PANTHER" id="PTHR43176:SF3">
    <property type="entry name" value="3-HYDROXYISOBUTYRYL-COA HYDROLASE, MITOCHONDRIAL"/>
    <property type="match status" value="1"/>
</dbReference>
<dbReference type="RefSeq" id="WP_184012532.1">
    <property type="nucleotide sequence ID" value="NZ_JACIJS010000008.1"/>
</dbReference>
<dbReference type="EC" id="3.1.2.4" evidence="2"/>
<evidence type="ECO:0000256" key="1">
    <source>
        <dbReference type="ARBA" id="ARBA00001709"/>
    </source>
</evidence>
<dbReference type="Pfam" id="PF16113">
    <property type="entry name" value="ECH_2"/>
    <property type="match status" value="1"/>
</dbReference>
<reference evidence="5 6" key="1">
    <citation type="submission" date="2020-08" db="EMBL/GenBank/DDBJ databases">
        <title>Genomic Encyclopedia of Type Strains, Phase IV (KMG-IV): sequencing the most valuable type-strain genomes for metagenomic binning, comparative biology and taxonomic classification.</title>
        <authorList>
            <person name="Goeker M."/>
        </authorList>
    </citation>
    <scope>NUCLEOTIDE SEQUENCE [LARGE SCALE GENOMIC DNA]</scope>
    <source>
        <strain evidence="5 6">DSM 103377</strain>
    </source>
</reference>
<dbReference type="Gene3D" id="3.90.226.10">
    <property type="entry name" value="2-enoyl-CoA Hydratase, Chain A, domain 1"/>
    <property type="match status" value="1"/>
</dbReference>
<dbReference type="CDD" id="cd06558">
    <property type="entry name" value="crotonase-like"/>
    <property type="match status" value="1"/>
</dbReference>